<organism evidence="2 3">
    <name type="scientific">Dysgonomonas capnocytophagoides</name>
    <dbReference type="NCBI Taxonomy" id="45254"/>
    <lineage>
        <taxon>Bacteria</taxon>
        <taxon>Pseudomonadati</taxon>
        <taxon>Bacteroidota</taxon>
        <taxon>Bacteroidia</taxon>
        <taxon>Bacteroidales</taxon>
        <taxon>Dysgonomonadaceae</taxon>
        <taxon>Dysgonomonas</taxon>
    </lineage>
</organism>
<gene>
    <name evidence="2" type="ORF">E2605_03295</name>
</gene>
<keyword evidence="3" id="KW-1185">Reference proteome</keyword>
<dbReference type="RefSeq" id="WP_134435489.1">
    <property type="nucleotide sequence ID" value="NZ_SOML01000001.1"/>
</dbReference>
<accession>A0A4Y8LAD3</accession>
<name>A0A4Y8LAD3_9BACT</name>
<evidence type="ECO:0008006" key="4">
    <source>
        <dbReference type="Google" id="ProtNLM"/>
    </source>
</evidence>
<dbReference type="OrthoDB" id="995754at2"/>
<evidence type="ECO:0000256" key="1">
    <source>
        <dbReference type="SAM" id="SignalP"/>
    </source>
</evidence>
<dbReference type="Proteomes" id="UP000297861">
    <property type="component" value="Unassembled WGS sequence"/>
</dbReference>
<sequence>MKHFKFLLLAFCTLSLTVQGQQKNSPAKINASKIIRMSNSVIDLSNDAVQTISSYRSVVSTAEDNVTRLKSNPNQPAFFVNYKLYVPNQRKNTEYEQSSKLAPAFDEKAGLVSAMSSANADMAGMVKATEVLSNYFSNKEYQSDTDFSRYPALRDSVVSVIGRAYDSWRTASQLAAVAGDKAELLLLKDSRIAEFVIPMKTDLIALKAVLVKIGDQQSDLTLLSTDLETLKASVDKNKDISGKDIKKLSDLYYKEVYETFYRKCSQSVETSAKLVEILKGGEKDETRLSSFFNNARSTYSDAVDQYNTFVSQ</sequence>
<dbReference type="STRING" id="1121485.GCA_000426485_00300"/>
<comment type="caution">
    <text evidence="2">The sequence shown here is derived from an EMBL/GenBank/DDBJ whole genome shotgun (WGS) entry which is preliminary data.</text>
</comment>
<dbReference type="AlphaFoldDB" id="A0A4Y8LAD3"/>
<feature type="chain" id="PRO_5021231669" description="DUF3829 domain-containing protein" evidence="1">
    <location>
        <begin position="21"/>
        <end position="312"/>
    </location>
</feature>
<proteinExistence type="predicted"/>
<evidence type="ECO:0000313" key="2">
    <source>
        <dbReference type="EMBL" id="TFD99114.1"/>
    </source>
</evidence>
<evidence type="ECO:0000313" key="3">
    <source>
        <dbReference type="Proteomes" id="UP000297861"/>
    </source>
</evidence>
<reference evidence="2 3" key="1">
    <citation type="submission" date="2019-03" db="EMBL/GenBank/DDBJ databases">
        <title>San Antonio Military Medical Center submission to MRSN (WRAIR), pending publication.</title>
        <authorList>
            <person name="Blyth D.M."/>
            <person name="Mccarthy S.L."/>
            <person name="Schall S.E."/>
            <person name="Stam J.A."/>
            <person name="Ong A.C."/>
            <person name="Mcgann P.T."/>
        </authorList>
    </citation>
    <scope>NUCLEOTIDE SEQUENCE [LARGE SCALE GENOMIC DNA]</scope>
    <source>
        <strain evidence="2 3">MRSN571793</strain>
    </source>
</reference>
<dbReference type="EMBL" id="SOML01000001">
    <property type="protein sequence ID" value="TFD99114.1"/>
    <property type="molecule type" value="Genomic_DNA"/>
</dbReference>
<feature type="signal peptide" evidence="1">
    <location>
        <begin position="1"/>
        <end position="20"/>
    </location>
</feature>
<keyword evidence="1" id="KW-0732">Signal</keyword>
<protein>
    <recommendedName>
        <fullName evidence="4">DUF3829 domain-containing protein</fullName>
    </recommendedName>
</protein>